<evidence type="ECO:0000313" key="2">
    <source>
        <dbReference type="EMBL" id="MBW46865.1"/>
    </source>
</evidence>
<dbReference type="EMBL" id="GGFK01013544">
    <property type="protein sequence ID" value="MBW46865.1"/>
    <property type="molecule type" value="Transcribed_RNA"/>
</dbReference>
<protein>
    <submittedName>
        <fullName evidence="2">Putative secreted protein</fullName>
    </submittedName>
</protein>
<dbReference type="AlphaFoldDB" id="A0A2M4B1H5"/>
<accession>A0A2M4B1H5</accession>
<sequence>MVKMCVFRVRLFELPTSPRWHPLLLLLLVCDAHHIRTLPFARFANNHHCRSRRSATQFSLPIAEGCGGSSRASAFCDSFPRSFPYNPYGLLPTTHLEPHYFAPGTHTHTHTHTGTHTDTIWHRKHTSKSIESGTRSHSLPASFGKGRKQGYAGVDPF</sequence>
<feature type="region of interest" description="Disordered" evidence="1">
    <location>
        <begin position="108"/>
        <end position="157"/>
    </location>
</feature>
<evidence type="ECO:0000256" key="1">
    <source>
        <dbReference type="SAM" id="MobiDB-lite"/>
    </source>
</evidence>
<name>A0A2M4B1H5_9DIPT</name>
<reference evidence="2" key="1">
    <citation type="submission" date="2018-01" db="EMBL/GenBank/DDBJ databases">
        <title>An insight into the sialome of Amazonian anophelines.</title>
        <authorList>
            <person name="Ribeiro J.M."/>
            <person name="Scarpassa V."/>
            <person name="Calvo E."/>
        </authorList>
    </citation>
    <scope>NUCLEOTIDE SEQUENCE</scope>
    <source>
        <tissue evidence="2">Salivary glands</tissue>
    </source>
</reference>
<feature type="compositionally biased region" description="Polar residues" evidence="1">
    <location>
        <begin position="129"/>
        <end position="139"/>
    </location>
</feature>
<organism evidence="2">
    <name type="scientific">Anopheles triannulatus</name>
    <dbReference type="NCBI Taxonomy" id="58253"/>
    <lineage>
        <taxon>Eukaryota</taxon>
        <taxon>Metazoa</taxon>
        <taxon>Ecdysozoa</taxon>
        <taxon>Arthropoda</taxon>
        <taxon>Hexapoda</taxon>
        <taxon>Insecta</taxon>
        <taxon>Pterygota</taxon>
        <taxon>Neoptera</taxon>
        <taxon>Endopterygota</taxon>
        <taxon>Diptera</taxon>
        <taxon>Nematocera</taxon>
        <taxon>Culicoidea</taxon>
        <taxon>Culicidae</taxon>
        <taxon>Anophelinae</taxon>
        <taxon>Anopheles</taxon>
    </lineage>
</organism>
<proteinExistence type="predicted"/>